<dbReference type="Proteomes" id="UP001333818">
    <property type="component" value="Unassembled WGS sequence"/>
</dbReference>
<name>A0AAW9Q3E0_9CYAN</name>
<sequence>MSFLGEQTSGSVGFGDRLPSESLTADRAVRSPLRSFEVSEAMVLYAMGDITQA</sequence>
<comment type="caution">
    <text evidence="1">The sequence shown here is derived from an EMBL/GenBank/DDBJ whole genome shotgun (WGS) entry which is preliminary data.</text>
</comment>
<protein>
    <submittedName>
        <fullName evidence="1">Uncharacterized protein</fullName>
    </submittedName>
</protein>
<dbReference type="EMBL" id="JAZBJZ010000050">
    <property type="protein sequence ID" value="MEE3717698.1"/>
    <property type="molecule type" value="Genomic_DNA"/>
</dbReference>
<keyword evidence="2" id="KW-1185">Reference proteome</keyword>
<accession>A0AAW9Q3E0</accession>
<dbReference type="AlphaFoldDB" id="A0AAW9Q3E0"/>
<organism evidence="1 2">
    <name type="scientific">Tumidithrix elongata BACA0141</name>
    <dbReference type="NCBI Taxonomy" id="2716417"/>
    <lineage>
        <taxon>Bacteria</taxon>
        <taxon>Bacillati</taxon>
        <taxon>Cyanobacteriota</taxon>
        <taxon>Cyanophyceae</taxon>
        <taxon>Pseudanabaenales</taxon>
        <taxon>Pseudanabaenaceae</taxon>
        <taxon>Tumidithrix</taxon>
        <taxon>Tumidithrix elongata</taxon>
    </lineage>
</organism>
<proteinExistence type="predicted"/>
<evidence type="ECO:0000313" key="2">
    <source>
        <dbReference type="Proteomes" id="UP001333818"/>
    </source>
</evidence>
<gene>
    <name evidence="1" type="ORF">V2H45_13235</name>
</gene>
<evidence type="ECO:0000313" key="1">
    <source>
        <dbReference type="EMBL" id="MEE3717698.1"/>
    </source>
</evidence>
<dbReference type="RefSeq" id="WP_330484129.1">
    <property type="nucleotide sequence ID" value="NZ_JAZBJZ010000050.1"/>
</dbReference>
<reference evidence="1" key="1">
    <citation type="submission" date="2024-01" db="EMBL/GenBank/DDBJ databases">
        <title>Bank of Algae and Cyanobacteria of the Azores (BACA) strain genomes.</title>
        <authorList>
            <person name="Luz R."/>
            <person name="Cordeiro R."/>
            <person name="Fonseca A."/>
            <person name="Goncalves V."/>
        </authorList>
    </citation>
    <scope>NUCLEOTIDE SEQUENCE</scope>
    <source>
        <strain evidence="1">BACA0141</strain>
    </source>
</reference>